<feature type="region of interest" description="Disordered" evidence="1">
    <location>
        <begin position="1"/>
        <end position="95"/>
    </location>
</feature>
<organism evidence="2 3">
    <name type="scientific">Chelonia mydas</name>
    <name type="common">Green sea-turtle</name>
    <name type="synonym">Chelonia agassizi</name>
    <dbReference type="NCBI Taxonomy" id="8469"/>
    <lineage>
        <taxon>Eukaryota</taxon>
        <taxon>Metazoa</taxon>
        <taxon>Chordata</taxon>
        <taxon>Craniata</taxon>
        <taxon>Vertebrata</taxon>
        <taxon>Euteleostomi</taxon>
        <taxon>Archelosauria</taxon>
        <taxon>Testudinata</taxon>
        <taxon>Testudines</taxon>
        <taxon>Cryptodira</taxon>
        <taxon>Durocryptodira</taxon>
        <taxon>Americhelydia</taxon>
        <taxon>Chelonioidea</taxon>
        <taxon>Cheloniidae</taxon>
        <taxon>Chelonia</taxon>
    </lineage>
</organism>
<proteinExistence type="predicted"/>
<gene>
    <name evidence="2" type="ORF">UY3_18209</name>
</gene>
<sequence>MPKWAEPVEPAPAPQRSRWRTGSKEAQPQSSLETQPLEKPDACSLAPGWETPAIGDRPEDWPDQPRPDADQAPEKQLSLPMASYPEELPSLPLAGYPEEPMVLESLEDTVQTQVQDARGLLAVSVLLKISISLLPTVPCLDPNSSPRGT</sequence>
<reference evidence="3" key="1">
    <citation type="journal article" date="2013" name="Nat. Genet.">
        <title>The draft genomes of soft-shell turtle and green sea turtle yield insights into the development and evolution of the turtle-specific body plan.</title>
        <authorList>
            <person name="Wang Z."/>
            <person name="Pascual-Anaya J."/>
            <person name="Zadissa A."/>
            <person name="Li W."/>
            <person name="Niimura Y."/>
            <person name="Huang Z."/>
            <person name="Li C."/>
            <person name="White S."/>
            <person name="Xiong Z."/>
            <person name="Fang D."/>
            <person name="Wang B."/>
            <person name="Ming Y."/>
            <person name="Chen Y."/>
            <person name="Zheng Y."/>
            <person name="Kuraku S."/>
            <person name="Pignatelli M."/>
            <person name="Herrero J."/>
            <person name="Beal K."/>
            <person name="Nozawa M."/>
            <person name="Li Q."/>
            <person name="Wang J."/>
            <person name="Zhang H."/>
            <person name="Yu L."/>
            <person name="Shigenobu S."/>
            <person name="Wang J."/>
            <person name="Liu J."/>
            <person name="Flicek P."/>
            <person name="Searle S."/>
            <person name="Wang J."/>
            <person name="Kuratani S."/>
            <person name="Yin Y."/>
            <person name="Aken B."/>
            <person name="Zhang G."/>
            <person name="Irie N."/>
        </authorList>
    </citation>
    <scope>NUCLEOTIDE SEQUENCE [LARGE SCALE GENOMIC DNA]</scope>
</reference>
<keyword evidence="3" id="KW-1185">Reference proteome</keyword>
<evidence type="ECO:0000313" key="3">
    <source>
        <dbReference type="Proteomes" id="UP000031443"/>
    </source>
</evidence>
<dbReference type="AlphaFoldDB" id="M7APP9"/>
<dbReference type="EMBL" id="KB598656">
    <property type="protein sequence ID" value="EMP24755.1"/>
    <property type="molecule type" value="Genomic_DNA"/>
</dbReference>
<protein>
    <submittedName>
        <fullName evidence="2">Uncharacterized protein</fullName>
    </submittedName>
</protein>
<name>M7APP9_CHEMY</name>
<feature type="compositionally biased region" description="Polar residues" evidence="1">
    <location>
        <begin position="24"/>
        <end position="34"/>
    </location>
</feature>
<evidence type="ECO:0000313" key="2">
    <source>
        <dbReference type="EMBL" id="EMP24755.1"/>
    </source>
</evidence>
<feature type="compositionally biased region" description="Basic and acidic residues" evidence="1">
    <location>
        <begin position="56"/>
        <end position="73"/>
    </location>
</feature>
<dbReference type="Proteomes" id="UP000031443">
    <property type="component" value="Unassembled WGS sequence"/>
</dbReference>
<evidence type="ECO:0000256" key="1">
    <source>
        <dbReference type="SAM" id="MobiDB-lite"/>
    </source>
</evidence>
<accession>M7APP9</accession>